<keyword evidence="3" id="KW-0378">Hydrolase</keyword>
<dbReference type="EMBL" id="QVER01000002">
    <property type="protein sequence ID" value="RGB93148.1"/>
    <property type="molecule type" value="Genomic_DNA"/>
</dbReference>
<name>A0A329TLA3_9FIRM</name>
<evidence type="ECO:0000313" key="5">
    <source>
        <dbReference type="Proteomes" id="UP000260991"/>
    </source>
</evidence>
<feature type="domain" description="DUF559" evidence="1">
    <location>
        <begin position="11"/>
        <end position="117"/>
    </location>
</feature>
<dbReference type="Gene3D" id="3.40.960.10">
    <property type="entry name" value="VSR Endonuclease"/>
    <property type="match status" value="1"/>
</dbReference>
<dbReference type="InterPro" id="IPR007569">
    <property type="entry name" value="DUF559"/>
</dbReference>
<comment type="caution">
    <text evidence="3">The sequence shown here is derived from an EMBL/GenBank/DDBJ whole genome shotgun (WGS) entry which is preliminary data.</text>
</comment>
<protein>
    <submittedName>
        <fullName evidence="2 3">Endonuclease</fullName>
    </submittedName>
</protein>
<dbReference type="GO" id="GO:0004519">
    <property type="term" value="F:endonuclease activity"/>
    <property type="evidence" value="ECO:0007669"/>
    <property type="project" value="UniProtKB-KW"/>
</dbReference>
<dbReference type="PANTHER" id="PTHR38590">
    <property type="entry name" value="BLL0828 PROTEIN"/>
    <property type="match status" value="1"/>
</dbReference>
<organism evidence="3 5">
    <name type="scientific">Faecalibacterium prausnitzii</name>
    <dbReference type="NCBI Taxonomy" id="853"/>
    <lineage>
        <taxon>Bacteria</taxon>
        <taxon>Bacillati</taxon>
        <taxon>Bacillota</taxon>
        <taxon>Clostridia</taxon>
        <taxon>Eubacteriales</taxon>
        <taxon>Oscillospiraceae</taxon>
        <taxon>Faecalibacterium</taxon>
    </lineage>
</organism>
<evidence type="ECO:0000313" key="4">
    <source>
        <dbReference type="Proteomes" id="UP000250997"/>
    </source>
</evidence>
<proteinExistence type="predicted"/>
<dbReference type="Proteomes" id="UP000250997">
    <property type="component" value="Unassembled WGS sequence"/>
</dbReference>
<gene>
    <name evidence="2" type="ORF">C4N27_06840</name>
    <name evidence="3" type="ORF">DWZ46_02035</name>
</gene>
<dbReference type="EMBL" id="PRLA01000004">
    <property type="protein sequence ID" value="RAW50242.1"/>
    <property type="molecule type" value="Genomic_DNA"/>
</dbReference>
<dbReference type="Proteomes" id="UP000260991">
    <property type="component" value="Unassembled WGS sequence"/>
</dbReference>
<keyword evidence="3" id="KW-0540">Nuclease</keyword>
<dbReference type="InterPro" id="IPR047216">
    <property type="entry name" value="Endonuclease_DUF559_bact"/>
</dbReference>
<accession>A0A329TLA3</accession>
<dbReference type="RefSeq" id="WP_158389346.1">
    <property type="nucleotide sequence ID" value="NZ_CABHNO010000030.1"/>
</dbReference>
<dbReference type="AlphaFoldDB" id="A0A329TLA3"/>
<evidence type="ECO:0000313" key="2">
    <source>
        <dbReference type="EMBL" id="RAW50242.1"/>
    </source>
</evidence>
<keyword evidence="3" id="KW-0255">Endonuclease</keyword>
<reference evidence="3 5" key="2">
    <citation type="submission" date="2018-08" db="EMBL/GenBank/DDBJ databases">
        <title>A genome reference for cultivated species of the human gut microbiota.</title>
        <authorList>
            <person name="Zou Y."/>
            <person name="Xue W."/>
            <person name="Luo G."/>
        </authorList>
    </citation>
    <scope>NUCLEOTIDE SEQUENCE [LARGE SCALE GENOMIC DNA]</scope>
    <source>
        <strain evidence="3 5">AF32-8AC</strain>
    </source>
</reference>
<dbReference type="InterPro" id="IPR011335">
    <property type="entry name" value="Restrct_endonuc-II-like"/>
</dbReference>
<evidence type="ECO:0000313" key="3">
    <source>
        <dbReference type="EMBL" id="RGB93148.1"/>
    </source>
</evidence>
<evidence type="ECO:0000259" key="1">
    <source>
        <dbReference type="Pfam" id="PF04480"/>
    </source>
</evidence>
<dbReference type="PANTHER" id="PTHR38590:SF1">
    <property type="entry name" value="BLL0828 PROTEIN"/>
    <property type="match status" value="1"/>
</dbReference>
<dbReference type="CDD" id="cd01038">
    <property type="entry name" value="Endonuclease_DUF559"/>
    <property type="match status" value="1"/>
</dbReference>
<dbReference type="SUPFAM" id="SSF52980">
    <property type="entry name" value="Restriction endonuclease-like"/>
    <property type="match status" value="1"/>
</dbReference>
<reference evidence="2 4" key="1">
    <citation type="submission" date="2018-02" db="EMBL/GenBank/DDBJ databases">
        <title>Complete genome sequencing of Faecalibacterium prausnitzii strains isolated from the human gut.</title>
        <authorList>
            <person name="Fitzgerald B.C."/>
            <person name="Shkoporov A.N."/>
            <person name="Ross P.R."/>
            <person name="Hill C."/>
        </authorList>
    </citation>
    <scope>NUCLEOTIDE SEQUENCE [LARGE SCALE GENOMIC DNA]</scope>
    <source>
        <strain evidence="2 4">APC942/18-1</strain>
    </source>
</reference>
<dbReference type="Pfam" id="PF04480">
    <property type="entry name" value="DUF559"/>
    <property type="match status" value="1"/>
</dbReference>
<sequence>MPVHNLPYDRRLNSRAKHLRHEMTPQERKLWFGFLRDYPIKIYNQRVIEFFIVDFYCAEAKLVIELDGSQHYTEQGQLYDHERSCIIEQYGIEVLRFSNREVNRQFEAVCAQIDRTIQQRLNTAE</sequence>